<sequence>MTKNIILTDKRGVASLVILLISLSVTAIFVGGFAFILNRETATVRQINNSNAAFQAAESGIEDVITRLRAGGNPPSPLTFSVGQASVTVTTVTLGNQKIITAVGTIDNVTRTVETVIELNTTDTDFFYGAQVGEGGLVMANNAIVFGSVYSDGSIIGGTQGSTINNDVFVAAGVAPVPDQSWTTQNADFSAGVTQNSAVVLVDSGGDVGDYDSMALGSDQFARISYYDASNKDLKFVRCTNHDCTAKNITTVDSTGDVGYRYSSIYLGSDDFARISYYDNTSNNRDLKFVRCTNNDCTNKNITSADTTGDVGQFSSMALGSDGYARISYYDNSGGNLNFLRCTDSDCTASNKTSVDTSGDVGKYTSITLGSDGFARISYVYAGNNDDLKYVRCTNADCTTKNITTVDSAAEVDYPTSIALGSDGYVRISYYDDASDDLKFVQCTNDDCTTKNITVVDSSGDVGRYGSIKIASDGYARISYYDASSGSVKLAKCTNAACTTNSISVPDTQDNVGLYTSLYLGTDGFARISYRDDDNKDLKFIRCMIDSCPAPTPQVDVAQSFRPSATQRAVKVDLYLKKTGTPLNATLLLIKDSGGSPSTNSDDILATGTINASQVTASYGWLSVGLSSTPTLTVNTIYWLVVDTILDNSNYLIWGGDSTDAYASGTGKRSNDWTAGGWSTIGGDLDFKIYMGGVDYQISSMENIGGNASAHIIDNADVTGNVNAYTYNNGTVGGNINADSISNCTINGNASYNTKATCTVGGTETTPTTPPDDPPHVPLPISEATIAEWKSDAAAGEPIIGDYVVPEGTSYLGPKKITGDLLMSVNRSTLVLTGTVWVQGNIDVANGSRIILDPSFGVFSGTVIADGWIRIENNGIFEGSGQPGSYVMLLSTLACVGVASPSCTGENSGAISLHNNAEGAIFYASNGLIHLNNGVLVTELVGYKISLDPNAKLIYQIGLANASFTSGPSAGWAILSWKEL</sequence>
<name>A0A1G2PG40_9BACT</name>
<evidence type="ECO:0000313" key="3">
    <source>
        <dbReference type="Proteomes" id="UP000178869"/>
    </source>
</evidence>
<gene>
    <name evidence="2" type="ORF">A2828_02415</name>
</gene>
<comment type="caution">
    <text evidence="2">The sequence shown here is derived from an EMBL/GenBank/DDBJ whole genome shotgun (WGS) entry which is preliminary data.</text>
</comment>
<dbReference type="Proteomes" id="UP000178869">
    <property type="component" value="Unassembled WGS sequence"/>
</dbReference>
<proteinExistence type="predicted"/>
<dbReference type="AlphaFoldDB" id="A0A1G2PG40"/>
<feature type="transmembrane region" description="Helical" evidence="1">
    <location>
        <begin position="12"/>
        <end position="37"/>
    </location>
</feature>
<protein>
    <recommendedName>
        <fullName evidence="4">Type 4 fimbrial biogenesis protein PilX N-terminal domain-containing protein</fullName>
    </recommendedName>
</protein>
<organism evidence="2 3">
    <name type="scientific">Candidatus Terrybacteria bacterium RIFCSPHIGHO2_01_FULL_43_35</name>
    <dbReference type="NCBI Taxonomy" id="1802361"/>
    <lineage>
        <taxon>Bacteria</taxon>
        <taxon>Candidatus Terryibacteriota</taxon>
    </lineage>
</organism>
<keyword evidence="1" id="KW-1133">Transmembrane helix</keyword>
<accession>A0A1G2PG40</accession>
<dbReference type="EMBL" id="MHSR01000013">
    <property type="protein sequence ID" value="OHA46729.1"/>
    <property type="molecule type" value="Genomic_DNA"/>
</dbReference>
<evidence type="ECO:0008006" key="4">
    <source>
        <dbReference type="Google" id="ProtNLM"/>
    </source>
</evidence>
<keyword evidence="1" id="KW-0812">Transmembrane</keyword>
<keyword evidence="1" id="KW-0472">Membrane</keyword>
<dbReference type="Gene3D" id="2.120.10.70">
    <property type="entry name" value="Fucose-specific lectin"/>
    <property type="match status" value="1"/>
</dbReference>
<evidence type="ECO:0000256" key="1">
    <source>
        <dbReference type="SAM" id="Phobius"/>
    </source>
</evidence>
<reference evidence="2 3" key="1">
    <citation type="journal article" date="2016" name="Nat. Commun.">
        <title>Thousands of microbial genomes shed light on interconnected biogeochemical processes in an aquifer system.</title>
        <authorList>
            <person name="Anantharaman K."/>
            <person name="Brown C.T."/>
            <person name="Hug L.A."/>
            <person name="Sharon I."/>
            <person name="Castelle C.J."/>
            <person name="Probst A.J."/>
            <person name="Thomas B.C."/>
            <person name="Singh A."/>
            <person name="Wilkins M.J."/>
            <person name="Karaoz U."/>
            <person name="Brodie E.L."/>
            <person name="Williams K.H."/>
            <person name="Hubbard S.S."/>
            <person name="Banfield J.F."/>
        </authorList>
    </citation>
    <scope>NUCLEOTIDE SEQUENCE [LARGE SCALE GENOMIC DNA]</scope>
</reference>
<evidence type="ECO:0000313" key="2">
    <source>
        <dbReference type="EMBL" id="OHA46729.1"/>
    </source>
</evidence>